<dbReference type="OrthoDB" id="103611at2157"/>
<dbReference type="NCBIfam" id="NF008316">
    <property type="entry name" value="PRK11104.1"/>
    <property type="match status" value="1"/>
</dbReference>
<evidence type="ECO:0000259" key="1">
    <source>
        <dbReference type="PROSITE" id="PS50902"/>
    </source>
</evidence>
<dbReference type="AlphaFoldDB" id="A0A1N7E9H4"/>
<dbReference type="SUPFAM" id="SSF52218">
    <property type="entry name" value="Flavoproteins"/>
    <property type="match status" value="1"/>
</dbReference>
<dbReference type="InterPro" id="IPR029039">
    <property type="entry name" value="Flavoprotein-like_sf"/>
</dbReference>
<reference evidence="3" key="1">
    <citation type="submission" date="2017-01" db="EMBL/GenBank/DDBJ databases">
        <authorList>
            <person name="Varghese N."/>
            <person name="Submissions S."/>
        </authorList>
    </citation>
    <scope>NUCLEOTIDE SEQUENCE [LARGE SCALE GENOMIC DNA]</scope>
    <source>
        <strain evidence="3">CGMCC 1.7737</strain>
    </source>
</reference>
<dbReference type="PROSITE" id="PS50902">
    <property type="entry name" value="FLAVODOXIN_LIKE"/>
    <property type="match status" value="1"/>
</dbReference>
<dbReference type="Proteomes" id="UP000186914">
    <property type="component" value="Unassembled WGS sequence"/>
</dbReference>
<dbReference type="InterPro" id="IPR052200">
    <property type="entry name" value="Protoporphyrinogen_IX_DH"/>
</dbReference>
<sequence length="180" mass="20008">MARVLVLYGSTEGQTATIAERTAEVLASAGHDSTLIHGNRVPEEFRLSEYDAVVVGASVHKGHHQKYVEQFVREHAKELNRLPSAFFSVSLTAVEDTDEARMTAENLVTEFLAATGWNPDRTAVVAGALKYSRYGLLTRLLMKYVARKKGGGTDTSRDYEYTDWDEVERFATAFARSLDS</sequence>
<accession>A0A1N7E9H4</accession>
<dbReference type="PANTHER" id="PTHR38030">
    <property type="entry name" value="PROTOPORPHYRINOGEN IX DEHYDROGENASE [MENAQUINONE]"/>
    <property type="match status" value="1"/>
</dbReference>
<dbReference type="GO" id="GO:0006783">
    <property type="term" value="P:heme biosynthetic process"/>
    <property type="evidence" value="ECO:0007669"/>
    <property type="project" value="TreeGrafter"/>
</dbReference>
<proteinExistence type="predicted"/>
<dbReference type="GO" id="GO:0010181">
    <property type="term" value="F:FMN binding"/>
    <property type="evidence" value="ECO:0007669"/>
    <property type="project" value="InterPro"/>
</dbReference>
<gene>
    <name evidence="2" type="ORF">SAMN05421858_4138</name>
</gene>
<dbReference type="Gene3D" id="3.40.50.360">
    <property type="match status" value="1"/>
</dbReference>
<feature type="domain" description="Flavodoxin-like" evidence="1">
    <location>
        <begin position="4"/>
        <end position="179"/>
    </location>
</feature>
<dbReference type="Pfam" id="PF12724">
    <property type="entry name" value="Flavodoxin_5"/>
    <property type="match status" value="1"/>
</dbReference>
<dbReference type="GO" id="GO:0070819">
    <property type="term" value="F:menaquinone-dependent protoporphyrinogen oxidase activity"/>
    <property type="evidence" value="ECO:0007669"/>
    <property type="project" value="TreeGrafter"/>
</dbReference>
<dbReference type="PANTHER" id="PTHR38030:SF2">
    <property type="entry name" value="PROTOPORPHYRINOGEN IX DEHYDROGENASE [QUINONE]"/>
    <property type="match status" value="1"/>
</dbReference>
<dbReference type="InterPro" id="IPR008254">
    <property type="entry name" value="Flavodoxin/NO_synth"/>
</dbReference>
<organism evidence="2 3">
    <name type="scientific">Haladaptatus litoreus</name>
    <dbReference type="NCBI Taxonomy" id="553468"/>
    <lineage>
        <taxon>Archaea</taxon>
        <taxon>Methanobacteriati</taxon>
        <taxon>Methanobacteriota</taxon>
        <taxon>Stenosarchaea group</taxon>
        <taxon>Halobacteria</taxon>
        <taxon>Halobacteriales</taxon>
        <taxon>Haladaptataceae</taxon>
        <taxon>Haladaptatus</taxon>
    </lineage>
</organism>
<dbReference type="RefSeq" id="WP_076432129.1">
    <property type="nucleotide sequence ID" value="NZ_FTNO01000005.1"/>
</dbReference>
<name>A0A1N7E9H4_9EURY</name>
<evidence type="ECO:0000313" key="2">
    <source>
        <dbReference type="EMBL" id="SIR84700.1"/>
    </source>
</evidence>
<evidence type="ECO:0000313" key="3">
    <source>
        <dbReference type="Proteomes" id="UP000186914"/>
    </source>
</evidence>
<dbReference type="EMBL" id="FTNO01000005">
    <property type="protein sequence ID" value="SIR84700.1"/>
    <property type="molecule type" value="Genomic_DNA"/>
</dbReference>
<keyword evidence="3" id="KW-1185">Reference proteome</keyword>
<dbReference type="InterPro" id="IPR026816">
    <property type="entry name" value="Flavodoxin_dom"/>
</dbReference>
<protein>
    <submittedName>
        <fullName evidence="2">Menaquinone-dependent protoporphyrinogen oxidase</fullName>
    </submittedName>
</protein>